<dbReference type="Gene3D" id="3.40.50.1240">
    <property type="entry name" value="Phosphoglycerate mutase-like"/>
    <property type="match status" value="1"/>
</dbReference>
<dbReference type="EMBL" id="JBEPIJ010000008">
    <property type="protein sequence ID" value="MES0874136.1"/>
    <property type="molecule type" value="Genomic_DNA"/>
</dbReference>
<dbReference type="InterPro" id="IPR013078">
    <property type="entry name" value="His_Pase_superF_clade-1"/>
</dbReference>
<sequence length="168" mass="18990">MLLLTLVRHAKSSWDDPALDDFDRPLNARGERDAPRMALHVKRALGSPDRILSSPAVRALTTARVFAETLGVSAARFDQRPRIYYEASAETLLTLVQMLDDDDRHVMLFGHNPGLTDLAHRLARCSFDDMPTCAVVQIGFDVKSWSDVDERAGTQRFYAFPKQFRDKV</sequence>
<accession>A0ABV2ABF2</accession>
<proteinExistence type="predicted"/>
<gene>
    <name evidence="1" type="ORF">ABSH63_08985</name>
</gene>
<dbReference type="Proteomes" id="UP001465331">
    <property type="component" value="Unassembled WGS sequence"/>
</dbReference>
<protein>
    <submittedName>
        <fullName evidence="1">Histidine phosphatase family protein</fullName>
    </submittedName>
</protein>
<dbReference type="CDD" id="cd07067">
    <property type="entry name" value="HP_PGM_like"/>
    <property type="match status" value="1"/>
</dbReference>
<dbReference type="RefSeq" id="WP_352889133.1">
    <property type="nucleotide sequence ID" value="NZ_JBEPIJ010000008.1"/>
</dbReference>
<dbReference type="PANTHER" id="PTHR47623:SF1">
    <property type="entry name" value="OS09G0287300 PROTEIN"/>
    <property type="match status" value="1"/>
</dbReference>
<dbReference type="PANTHER" id="PTHR47623">
    <property type="entry name" value="OS09G0287300 PROTEIN"/>
    <property type="match status" value="1"/>
</dbReference>
<dbReference type="InterPro" id="IPR029033">
    <property type="entry name" value="His_PPase_superfam"/>
</dbReference>
<dbReference type="SMART" id="SM00855">
    <property type="entry name" value="PGAM"/>
    <property type="match status" value="1"/>
</dbReference>
<evidence type="ECO:0000313" key="2">
    <source>
        <dbReference type="Proteomes" id="UP001465331"/>
    </source>
</evidence>
<keyword evidence="2" id="KW-1185">Reference proteome</keyword>
<dbReference type="SUPFAM" id="SSF53254">
    <property type="entry name" value="Phosphoglycerate mutase-like"/>
    <property type="match status" value="1"/>
</dbReference>
<comment type="caution">
    <text evidence="1">The sequence shown here is derived from an EMBL/GenBank/DDBJ whole genome shotgun (WGS) entry which is preliminary data.</text>
</comment>
<reference evidence="1 2" key="1">
    <citation type="submission" date="2024-06" db="EMBL/GenBank/DDBJ databases">
        <authorList>
            <person name="Li Z."/>
            <person name="Jiang Y."/>
        </authorList>
    </citation>
    <scope>NUCLEOTIDE SEQUENCE [LARGE SCALE GENOMIC DNA]</scope>
    <source>
        <strain evidence="1 2">HSW-8</strain>
    </source>
</reference>
<organism evidence="1 2">
    <name type="scientific">Sinimarinibacterium thermocellulolyticum</name>
    <dbReference type="NCBI Taxonomy" id="3170016"/>
    <lineage>
        <taxon>Bacteria</taxon>
        <taxon>Pseudomonadati</taxon>
        <taxon>Pseudomonadota</taxon>
        <taxon>Gammaproteobacteria</taxon>
        <taxon>Nevskiales</taxon>
        <taxon>Nevskiaceae</taxon>
        <taxon>Sinimarinibacterium</taxon>
    </lineage>
</organism>
<dbReference type="Pfam" id="PF00300">
    <property type="entry name" value="His_Phos_1"/>
    <property type="match status" value="1"/>
</dbReference>
<evidence type="ECO:0000313" key="1">
    <source>
        <dbReference type="EMBL" id="MES0874136.1"/>
    </source>
</evidence>
<name>A0ABV2ABF2_9GAMM</name>